<evidence type="ECO:0000256" key="9">
    <source>
        <dbReference type="HAMAP-Rule" id="MF_00236"/>
    </source>
</evidence>
<keyword evidence="7 9" id="KW-0811">Translocation</keyword>
<organism evidence="11 12">
    <name type="scientific">Rubripirellula obstinata</name>
    <dbReference type="NCBI Taxonomy" id="406547"/>
    <lineage>
        <taxon>Bacteria</taxon>
        <taxon>Pseudomonadati</taxon>
        <taxon>Planctomycetota</taxon>
        <taxon>Planctomycetia</taxon>
        <taxon>Pirellulales</taxon>
        <taxon>Pirellulaceae</taxon>
        <taxon>Rubripirellula</taxon>
    </lineage>
</organism>
<dbReference type="EMBL" id="VRLW01000001">
    <property type="protein sequence ID" value="KAA1257714.1"/>
    <property type="molecule type" value="Genomic_DNA"/>
</dbReference>
<feature type="region of interest" description="Disordered" evidence="10">
    <location>
        <begin position="51"/>
        <end position="73"/>
    </location>
</feature>
<dbReference type="HAMAP" id="MF_00236">
    <property type="entry name" value="TatA_E"/>
    <property type="match status" value="1"/>
</dbReference>
<accession>A0A5B1CED9</accession>
<dbReference type="RefSeq" id="WP_338060591.1">
    <property type="nucleotide sequence ID" value="NZ_LWSK01000170.1"/>
</dbReference>
<dbReference type="GO" id="GO:0033281">
    <property type="term" value="C:TAT protein transport complex"/>
    <property type="evidence" value="ECO:0007669"/>
    <property type="project" value="UniProtKB-UniRule"/>
</dbReference>
<evidence type="ECO:0000256" key="2">
    <source>
        <dbReference type="ARBA" id="ARBA00022448"/>
    </source>
</evidence>
<dbReference type="GO" id="GO:0043953">
    <property type="term" value="P:protein transport by the Tat complex"/>
    <property type="evidence" value="ECO:0007669"/>
    <property type="project" value="UniProtKB-UniRule"/>
</dbReference>
<comment type="caution">
    <text evidence="11">The sequence shown here is derived from an EMBL/GenBank/DDBJ whole genome shotgun (WGS) entry which is preliminary data.</text>
</comment>
<keyword evidence="8 9" id="KW-0472">Membrane</keyword>
<proteinExistence type="inferred from homology"/>
<sequence length="73" mass="8000">MMLESFDSFGLLGFGPGPMELAIIAGVILLLFGSSKLPSLMRNLGRSTNEFKRGMSESSLDKEEESTDRIEKS</sequence>
<keyword evidence="2 9" id="KW-0813">Transport</keyword>
<comment type="subunit">
    <text evidence="9">Forms a complex with TatC.</text>
</comment>
<keyword evidence="5 9" id="KW-0653">Protein transport</keyword>
<feature type="transmembrane region" description="Helical" evidence="9">
    <location>
        <begin position="12"/>
        <end position="32"/>
    </location>
</feature>
<dbReference type="NCBIfam" id="TIGR01411">
    <property type="entry name" value="tatAE"/>
    <property type="match status" value="1"/>
</dbReference>
<keyword evidence="12" id="KW-1185">Reference proteome</keyword>
<dbReference type="Pfam" id="PF02416">
    <property type="entry name" value="TatA_B_E"/>
    <property type="match status" value="1"/>
</dbReference>
<keyword evidence="4 9" id="KW-0812">Transmembrane</keyword>
<comment type="function">
    <text evidence="9">Part of the twin-arginine translocation (Tat) system that transports large folded proteins containing a characteristic twin-arginine motif in their signal peptide across membranes. TatA could form the protein-conducting channel of the Tat system.</text>
</comment>
<gene>
    <name evidence="9" type="primary">tatA</name>
    <name evidence="11" type="ORF">LF1_02020</name>
</gene>
<dbReference type="InterPro" id="IPR006312">
    <property type="entry name" value="TatA/E"/>
</dbReference>
<keyword evidence="6 9" id="KW-1133">Transmembrane helix</keyword>
<evidence type="ECO:0000256" key="1">
    <source>
        <dbReference type="ARBA" id="ARBA00004162"/>
    </source>
</evidence>
<protein>
    <recommendedName>
        <fullName evidence="9">Sec-independent protein translocase protein TatA</fullName>
    </recommendedName>
</protein>
<evidence type="ECO:0000256" key="10">
    <source>
        <dbReference type="SAM" id="MobiDB-lite"/>
    </source>
</evidence>
<comment type="similarity">
    <text evidence="9">Belongs to the TatA/E family.</text>
</comment>
<dbReference type="PANTHER" id="PTHR42982:SF1">
    <property type="entry name" value="SEC-INDEPENDENT PROTEIN TRANSLOCASE PROTEIN TATA"/>
    <property type="match status" value="1"/>
</dbReference>
<reference evidence="11 12" key="1">
    <citation type="submission" date="2019-08" db="EMBL/GenBank/DDBJ databases">
        <title>Deep-cultivation of Planctomycetes and their phenomic and genomic characterization uncovers novel biology.</title>
        <authorList>
            <person name="Wiegand S."/>
            <person name="Jogler M."/>
            <person name="Boedeker C."/>
            <person name="Pinto D."/>
            <person name="Vollmers J."/>
            <person name="Rivas-Marin E."/>
            <person name="Kohn T."/>
            <person name="Peeters S.H."/>
            <person name="Heuer A."/>
            <person name="Rast P."/>
            <person name="Oberbeckmann S."/>
            <person name="Bunk B."/>
            <person name="Jeske O."/>
            <person name="Meyerdierks A."/>
            <person name="Storesund J.E."/>
            <person name="Kallscheuer N."/>
            <person name="Luecker S."/>
            <person name="Lage O.M."/>
            <person name="Pohl T."/>
            <person name="Merkel B.J."/>
            <person name="Hornburger P."/>
            <person name="Mueller R.-W."/>
            <person name="Bruemmer F."/>
            <person name="Labrenz M."/>
            <person name="Spormann A.M."/>
            <person name="Op Den Camp H."/>
            <person name="Overmann J."/>
            <person name="Amann R."/>
            <person name="Jetten M.S.M."/>
            <person name="Mascher T."/>
            <person name="Medema M.H."/>
            <person name="Devos D.P."/>
            <person name="Kaster A.-K."/>
            <person name="Ovreas L."/>
            <person name="Rohde M."/>
            <person name="Galperin M.Y."/>
            <person name="Jogler C."/>
        </authorList>
    </citation>
    <scope>NUCLEOTIDE SEQUENCE [LARGE SCALE GENOMIC DNA]</scope>
    <source>
        <strain evidence="11 12">LF1</strain>
    </source>
</reference>
<evidence type="ECO:0000313" key="11">
    <source>
        <dbReference type="EMBL" id="KAA1257714.1"/>
    </source>
</evidence>
<dbReference type="PANTHER" id="PTHR42982">
    <property type="entry name" value="SEC-INDEPENDENT PROTEIN TRANSLOCASE PROTEIN TATA"/>
    <property type="match status" value="1"/>
</dbReference>
<evidence type="ECO:0000256" key="7">
    <source>
        <dbReference type="ARBA" id="ARBA00023010"/>
    </source>
</evidence>
<name>A0A5B1CED9_9BACT</name>
<evidence type="ECO:0000256" key="8">
    <source>
        <dbReference type="ARBA" id="ARBA00023136"/>
    </source>
</evidence>
<evidence type="ECO:0000256" key="6">
    <source>
        <dbReference type="ARBA" id="ARBA00022989"/>
    </source>
</evidence>
<keyword evidence="3 9" id="KW-1003">Cell membrane</keyword>
<dbReference type="GO" id="GO:0008320">
    <property type="term" value="F:protein transmembrane transporter activity"/>
    <property type="evidence" value="ECO:0007669"/>
    <property type="project" value="UniProtKB-UniRule"/>
</dbReference>
<comment type="subcellular location">
    <subcellularLocation>
        <location evidence="1 9">Cell membrane</location>
        <topology evidence="1 9">Single-pass membrane protein</topology>
    </subcellularLocation>
</comment>
<evidence type="ECO:0000256" key="4">
    <source>
        <dbReference type="ARBA" id="ARBA00022692"/>
    </source>
</evidence>
<evidence type="ECO:0000256" key="5">
    <source>
        <dbReference type="ARBA" id="ARBA00022927"/>
    </source>
</evidence>
<dbReference type="Gene3D" id="1.20.5.3310">
    <property type="match status" value="1"/>
</dbReference>
<evidence type="ECO:0000313" key="12">
    <source>
        <dbReference type="Proteomes" id="UP000322699"/>
    </source>
</evidence>
<dbReference type="Proteomes" id="UP000322699">
    <property type="component" value="Unassembled WGS sequence"/>
</dbReference>
<evidence type="ECO:0000256" key="3">
    <source>
        <dbReference type="ARBA" id="ARBA00022475"/>
    </source>
</evidence>
<dbReference type="InterPro" id="IPR003369">
    <property type="entry name" value="TatA/B/E"/>
</dbReference>
<dbReference type="AlphaFoldDB" id="A0A5B1CED9"/>